<dbReference type="InterPro" id="IPR005835">
    <property type="entry name" value="NTP_transferase_dom"/>
</dbReference>
<proteinExistence type="inferred from homology"/>
<gene>
    <name evidence="17" type="ORF">Tci_041424</name>
</gene>
<evidence type="ECO:0000256" key="1">
    <source>
        <dbReference type="ARBA" id="ARBA00000956"/>
    </source>
</evidence>
<keyword evidence="7" id="KW-0021">Allosteric enzyme</keyword>
<keyword evidence="11" id="KW-0067">ATP-binding</keyword>
<sequence length="158" mass="18105">MSYFQQVDTTVLGLSDHEDLKNPYIASMGVYVFRTEVLLELLKWKYPSCNDFGSEIILFAVAEHKVQAYLFKDYQEDIGSIKSFFDANLALTKQPPRFNFNDPKAPFFTSPRFLPPTKVEKCRRDCGVEHSVVGIRSHLDEGVELKTTTKLTQKSQLC</sequence>
<evidence type="ECO:0000256" key="15">
    <source>
        <dbReference type="ARBA" id="ARBA00032494"/>
    </source>
</evidence>
<comment type="subunit">
    <text evidence="5">Heterotetramer.</text>
</comment>
<comment type="similarity">
    <text evidence="4">Belongs to the bacterial/plant glucose-1-phosphate adenylyltransferase family.</text>
</comment>
<dbReference type="PANTHER" id="PTHR43523:SF12">
    <property type="entry name" value="GLUCOSE-1-PHOSPHATE ADENYLYLTRANSFERASE LARGE SUBUNIT 1, CHLOROPLASTIC-RELATED"/>
    <property type="match status" value="1"/>
</dbReference>
<evidence type="ECO:0000256" key="3">
    <source>
        <dbReference type="ARBA" id="ARBA00004727"/>
    </source>
</evidence>
<evidence type="ECO:0000256" key="8">
    <source>
        <dbReference type="ARBA" id="ARBA00022679"/>
    </source>
</evidence>
<comment type="caution">
    <text evidence="17">The sequence shown here is derived from an EMBL/GenBank/DDBJ whole genome shotgun (WGS) entry which is preliminary data.</text>
</comment>
<dbReference type="InterPro" id="IPR011831">
    <property type="entry name" value="ADP-Glc_PPase"/>
</dbReference>
<reference evidence="17" key="1">
    <citation type="journal article" date="2019" name="Sci. Rep.">
        <title>Draft genome of Tanacetum cinerariifolium, the natural source of mosquito coil.</title>
        <authorList>
            <person name="Yamashiro T."/>
            <person name="Shiraishi A."/>
            <person name="Satake H."/>
            <person name="Nakayama K."/>
        </authorList>
    </citation>
    <scope>NUCLEOTIDE SEQUENCE</scope>
</reference>
<dbReference type="SUPFAM" id="SSF53448">
    <property type="entry name" value="Nucleotide-diphospho-sugar transferases"/>
    <property type="match status" value="1"/>
</dbReference>
<accession>A0A6L2M621</accession>
<protein>
    <recommendedName>
        <fullName evidence="6">glucose-1-phosphate adenylyltransferase</fullName>
        <ecNumber evidence="6">2.7.7.27</ecNumber>
    </recommendedName>
    <alternativeName>
        <fullName evidence="15">ADP-glucose pyrophosphorylase</fullName>
    </alternativeName>
    <alternativeName>
        <fullName evidence="14">ADP-glucose synthase</fullName>
    </alternativeName>
    <alternativeName>
        <fullName evidence="13">Alpha-D-glucose-1-phosphate adenyl transferase</fullName>
    </alternativeName>
</protein>
<evidence type="ECO:0000259" key="16">
    <source>
        <dbReference type="Pfam" id="PF00483"/>
    </source>
</evidence>
<keyword evidence="12" id="KW-0750">Starch biosynthesis</keyword>
<dbReference type="PROSITE" id="PS00810">
    <property type="entry name" value="ADP_GLC_PYROPHOSPH_3"/>
    <property type="match status" value="1"/>
</dbReference>
<evidence type="ECO:0000256" key="13">
    <source>
        <dbReference type="ARBA" id="ARBA00030645"/>
    </source>
</evidence>
<dbReference type="Pfam" id="PF00483">
    <property type="entry name" value="NTP_transferase"/>
    <property type="match status" value="1"/>
</dbReference>
<evidence type="ECO:0000313" key="17">
    <source>
        <dbReference type="EMBL" id="GEU69446.1"/>
    </source>
</evidence>
<dbReference type="InterPro" id="IPR029044">
    <property type="entry name" value="Nucleotide-diphossugar_trans"/>
</dbReference>
<comment type="catalytic activity">
    <reaction evidence="1">
        <text>alpha-D-glucose 1-phosphate + ATP + H(+) = ADP-alpha-D-glucose + diphosphate</text>
        <dbReference type="Rhea" id="RHEA:12120"/>
        <dbReference type="ChEBI" id="CHEBI:15378"/>
        <dbReference type="ChEBI" id="CHEBI:30616"/>
        <dbReference type="ChEBI" id="CHEBI:33019"/>
        <dbReference type="ChEBI" id="CHEBI:57498"/>
        <dbReference type="ChEBI" id="CHEBI:58601"/>
        <dbReference type="EC" id="2.7.7.27"/>
    </reaction>
</comment>
<dbReference type="InterPro" id="IPR005836">
    <property type="entry name" value="ADP_Glu_pyroP_CS"/>
</dbReference>
<evidence type="ECO:0000256" key="14">
    <source>
        <dbReference type="ARBA" id="ARBA00030817"/>
    </source>
</evidence>
<evidence type="ECO:0000256" key="6">
    <source>
        <dbReference type="ARBA" id="ARBA00012460"/>
    </source>
</evidence>
<name>A0A6L2M621_TANCI</name>
<comment type="pathway">
    <text evidence="3">Glycan biosynthesis; starch biosynthesis.</text>
</comment>
<keyword evidence="10" id="KW-0547">Nucleotide-binding</keyword>
<keyword evidence="9 17" id="KW-0548">Nucleotidyltransferase</keyword>
<dbReference type="EMBL" id="BKCJ010005936">
    <property type="protein sequence ID" value="GEU69446.1"/>
    <property type="molecule type" value="Genomic_DNA"/>
</dbReference>
<keyword evidence="8 17" id="KW-0808">Transferase</keyword>
<evidence type="ECO:0000256" key="4">
    <source>
        <dbReference type="ARBA" id="ARBA00010443"/>
    </source>
</evidence>
<evidence type="ECO:0000256" key="7">
    <source>
        <dbReference type="ARBA" id="ARBA00022533"/>
    </source>
</evidence>
<organism evidence="17">
    <name type="scientific">Tanacetum cinerariifolium</name>
    <name type="common">Dalmatian daisy</name>
    <name type="synonym">Chrysanthemum cinerariifolium</name>
    <dbReference type="NCBI Taxonomy" id="118510"/>
    <lineage>
        <taxon>Eukaryota</taxon>
        <taxon>Viridiplantae</taxon>
        <taxon>Streptophyta</taxon>
        <taxon>Embryophyta</taxon>
        <taxon>Tracheophyta</taxon>
        <taxon>Spermatophyta</taxon>
        <taxon>Magnoliopsida</taxon>
        <taxon>eudicotyledons</taxon>
        <taxon>Gunneridae</taxon>
        <taxon>Pentapetalae</taxon>
        <taxon>asterids</taxon>
        <taxon>campanulids</taxon>
        <taxon>Asterales</taxon>
        <taxon>Asteraceae</taxon>
        <taxon>Asteroideae</taxon>
        <taxon>Anthemideae</taxon>
        <taxon>Anthemidinae</taxon>
        <taxon>Tanacetum</taxon>
    </lineage>
</organism>
<dbReference type="EC" id="2.7.7.27" evidence="6"/>
<evidence type="ECO:0000256" key="2">
    <source>
        <dbReference type="ARBA" id="ARBA00002231"/>
    </source>
</evidence>
<dbReference type="AlphaFoldDB" id="A0A6L2M621"/>
<evidence type="ECO:0000256" key="9">
    <source>
        <dbReference type="ARBA" id="ARBA00022695"/>
    </source>
</evidence>
<dbReference type="GO" id="GO:0005524">
    <property type="term" value="F:ATP binding"/>
    <property type="evidence" value="ECO:0007669"/>
    <property type="project" value="UniProtKB-KW"/>
</dbReference>
<evidence type="ECO:0000256" key="12">
    <source>
        <dbReference type="ARBA" id="ARBA00022922"/>
    </source>
</evidence>
<evidence type="ECO:0000256" key="11">
    <source>
        <dbReference type="ARBA" id="ARBA00022840"/>
    </source>
</evidence>
<evidence type="ECO:0000256" key="5">
    <source>
        <dbReference type="ARBA" id="ARBA00011680"/>
    </source>
</evidence>
<evidence type="ECO:0000256" key="10">
    <source>
        <dbReference type="ARBA" id="ARBA00022741"/>
    </source>
</evidence>
<dbReference type="GO" id="GO:0008878">
    <property type="term" value="F:glucose-1-phosphate adenylyltransferase activity"/>
    <property type="evidence" value="ECO:0007669"/>
    <property type="project" value="UniProtKB-EC"/>
</dbReference>
<dbReference type="Gene3D" id="3.90.550.10">
    <property type="entry name" value="Spore Coat Polysaccharide Biosynthesis Protein SpsA, Chain A"/>
    <property type="match status" value="1"/>
</dbReference>
<comment type="function">
    <text evidence="2">This protein plays a role in synthesis of starch. It catalyzes the synthesis of the activated glycosyl donor, ADP-glucose from Glc-1-P and ATP.</text>
</comment>
<dbReference type="GO" id="GO:0019252">
    <property type="term" value="P:starch biosynthetic process"/>
    <property type="evidence" value="ECO:0007669"/>
    <property type="project" value="UniProtKB-KW"/>
</dbReference>
<dbReference type="PANTHER" id="PTHR43523">
    <property type="entry name" value="GLUCOSE-1-PHOSPHATE ADENYLYLTRANSFERASE-RELATED"/>
    <property type="match status" value="1"/>
</dbReference>
<dbReference type="GO" id="GO:0005978">
    <property type="term" value="P:glycogen biosynthetic process"/>
    <property type="evidence" value="ECO:0007669"/>
    <property type="project" value="InterPro"/>
</dbReference>
<feature type="domain" description="Nucleotidyl transferase" evidence="16">
    <location>
        <begin position="23"/>
        <end position="93"/>
    </location>
</feature>